<dbReference type="Gene3D" id="3.40.50.10540">
    <property type="entry name" value="Crotonobetainyl-coa:carnitine coa-transferase, domain 1"/>
    <property type="match status" value="1"/>
</dbReference>
<dbReference type="OrthoDB" id="5863171at2759"/>
<dbReference type="EMBL" id="CAJNIZ010022224">
    <property type="protein sequence ID" value="CAE7460083.1"/>
    <property type="molecule type" value="Genomic_DNA"/>
</dbReference>
<evidence type="ECO:0000256" key="2">
    <source>
        <dbReference type="ARBA" id="ARBA00022679"/>
    </source>
</evidence>
<comment type="similarity">
    <text evidence="1">Belongs to the CoA-transferase III family.</text>
</comment>
<evidence type="ECO:0000313" key="4">
    <source>
        <dbReference type="EMBL" id="CAE7460083.1"/>
    </source>
</evidence>
<keyword evidence="2" id="KW-0808">Transferase</keyword>
<dbReference type="Pfam" id="PF02515">
    <property type="entry name" value="CoA_transf_3"/>
    <property type="match status" value="1"/>
</dbReference>
<keyword evidence="5" id="KW-1185">Reference proteome</keyword>
<dbReference type="InterPro" id="IPR044855">
    <property type="entry name" value="CoA-Trfase_III_dom3_sf"/>
</dbReference>
<dbReference type="InterPro" id="IPR050483">
    <property type="entry name" value="CoA-transferase_III_domain"/>
</dbReference>
<dbReference type="InterPro" id="IPR037523">
    <property type="entry name" value="VOC_core"/>
</dbReference>
<dbReference type="AlphaFoldDB" id="A0A812S046"/>
<dbReference type="PANTHER" id="PTHR48207">
    <property type="entry name" value="SUCCINATE--HYDROXYMETHYLGLUTARATE COA-TRANSFERASE"/>
    <property type="match status" value="1"/>
</dbReference>
<evidence type="ECO:0000313" key="5">
    <source>
        <dbReference type="Proteomes" id="UP000649617"/>
    </source>
</evidence>
<proteinExistence type="inferred from homology"/>
<dbReference type="SUPFAM" id="SSF89796">
    <property type="entry name" value="CoA-transferase family III (CaiB/BaiF)"/>
    <property type="match status" value="1"/>
</dbReference>
<organism evidence="4 5">
    <name type="scientific">Symbiodinium pilosum</name>
    <name type="common">Dinoflagellate</name>
    <dbReference type="NCBI Taxonomy" id="2952"/>
    <lineage>
        <taxon>Eukaryota</taxon>
        <taxon>Sar</taxon>
        <taxon>Alveolata</taxon>
        <taxon>Dinophyceae</taxon>
        <taxon>Suessiales</taxon>
        <taxon>Symbiodiniaceae</taxon>
        <taxon>Symbiodinium</taxon>
    </lineage>
</organism>
<dbReference type="PANTHER" id="PTHR48207:SF3">
    <property type="entry name" value="SUCCINATE--HYDROXYMETHYLGLUTARATE COA-TRANSFERASE"/>
    <property type="match status" value="1"/>
</dbReference>
<reference evidence="4" key="1">
    <citation type="submission" date="2021-02" db="EMBL/GenBank/DDBJ databases">
        <authorList>
            <person name="Dougan E. K."/>
            <person name="Rhodes N."/>
            <person name="Thang M."/>
            <person name="Chan C."/>
        </authorList>
    </citation>
    <scope>NUCLEOTIDE SEQUENCE</scope>
</reference>
<dbReference type="GO" id="GO:0008410">
    <property type="term" value="F:CoA-transferase activity"/>
    <property type="evidence" value="ECO:0007669"/>
    <property type="project" value="TreeGrafter"/>
</dbReference>
<dbReference type="Pfam" id="PF00903">
    <property type="entry name" value="Glyoxalase"/>
    <property type="match status" value="1"/>
</dbReference>
<gene>
    <name evidence="4" type="primary">mct</name>
    <name evidence="4" type="ORF">SPIL2461_LOCUS11464</name>
</gene>
<sequence length="592" mass="63466">MGAEVTKVELPGVGDLSRWIFISEDDSRSAYFHACNRGKKSMTLDLRVPEGVEIFKALAAEADIVLSNFKAGTMEAWGLGFEDLAAVNPGLIWAAGSAFGHLGADADREGADLAGQCAGGLISTIGHDGAPASPVGVTIADHIASQNMLAGILAALVSRGRTGKGQRIDVSLLGGQVWAQAAEYSHFLLSGEVPGRSNGGHPLLRGMYGIFATADGWIGIIGVSPDARDAFYIAMDKPELALDPRFQGLLASREDMQFLFAELTPAFQQKTTAQWCEVLREMGVRYAPVRNYAEAADDPGMWKNGYLQNVSASDGKDIAVVGTPIGMSATPLQPQAEAPELGADTQHVLSGLGYSDAQIDAFRERAIICLHHLAICTANMKEQIEFFTDKLGMELQALYWMHGVENTWHGFLRLNDESAIAFVCNPDIEGIEVHLGATHAGNPGANSARGTMQHLAFKVENHEELMAMRDRLRSKGVPVMGPVNHGMCVSMYFAGPENLSLELSYSEEPINADLWIDPEVVELAGISAEELARYKQPAPFADQAGGVAQPSLSGDGPHMTNYPPGVYEGVMSVPDEVMWDSLESEPPVKQAG</sequence>
<dbReference type="PROSITE" id="PS51819">
    <property type="entry name" value="VOC"/>
    <property type="match status" value="1"/>
</dbReference>
<accession>A0A812S046</accession>
<protein>
    <submittedName>
        <fullName evidence="4">Mct protein</fullName>
    </submittedName>
</protein>
<dbReference type="Gene3D" id="3.30.1540.10">
    <property type="entry name" value="formyl-coa transferase, domain 3"/>
    <property type="match status" value="1"/>
</dbReference>
<dbReference type="InterPro" id="IPR003673">
    <property type="entry name" value="CoA-Trfase_fam_III"/>
</dbReference>
<dbReference type="SUPFAM" id="SSF54593">
    <property type="entry name" value="Glyoxalase/Bleomycin resistance protein/Dihydroxybiphenyl dioxygenase"/>
    <property type="match status" value="1"/>
</dbReference>
<dbReference type="Gene3D" id="3.10.180.10">
    <property type="entry name" value="2,3-Dihydroxybiphenyl 1,2-Dioxygenase, domain 1"/>
    <property type="match status" value="1"/>
</dbReference>
<evidence type="ECO:0000256" key="1">
    <source>
        <dbReference type="ARBA" id="ARBA00008383"/>
    </source>
</evidence>
<dbReference type="Proteomes" id="UP000649617">
    <property type="component" value="Unassembled WGS sequence"/>
</dbReference>
<dbReference type="InterPro" id="IPR023606">
    <property type="entry name" value="CoA-Trfase_III_dom_1_sf"/>
</dbReference>
<name>A0A812S046_SYMPI</name>
<evidence type="ECO:0000259" key="3">
    <source>
        <dbReference type="PROSITE" id="PS51819"/>
    </source>
</evidence>
<comment type="caution">
    <text evidence="4">The sequence shown here is derived from an EMBL/GenBank/DDBJ whole genome shotgun (WGS) entry which is preliminary data.</text>
</comment>
<feature type="domain" description="VOC" evidence="3">
    <location>
        <begin position="369"/>
        <end position="506"/>
    </location>
</feature>
<dbReference type="CDD" id="cd06587">
    <property type="entry name" value="VOC"/>
    <property type="match status" value="1"/>
</dbReference>
<dbReference type="InterPro" id="IPR004360">
    <property type="entry name" value="Glyas_Fos-R_dOase_dom"/>
</dbReference>
<dbReference type="InterPro" id="IPR029068">
    <property type="entry name" value="Glyas_Bleomycin-R_OHBP_Dase"/>
</dbReference>